<keyword evidence="4" id="KW-1185">Reference proteome</keyword>
<proteinExistence type="predicted"/>
<reference evidence="3" key="2">
    <citation type="submission" date="2020-12" db="EMBL/GenBank/DDBJ databases">
        <title>New Spironucleus salmonicida genome in near-complete chromosomes.</title>
        <authorList>
            <person name="Xu F."/>
            <person name="Kurt Z."/>
            <person name="Jimenez-Gonzalez A."/>
            <person name="Astvaldsson A."/>
            <person name="Andersson J.O."/>
            <person name="Svard S.G."/>
        </authorList>
    </citation>
    <scope>NUCLEOTIDE SEQUENCE</scope>
    <source>
        <strain evidence="3">ATCC 50377</strain>
    </source>
</reference>
<gene>
    <name evidence="2" type="ORF">SS50377_16754</name>
    <name evidence="3" type="ORF">SS50377_21042</name>
</gene>
<sequence>MSLLQQLKLKLRDGSQKESVQLLSQFHQKIQSERQQIDDIMNETCEEVQSVRLKLAEIREQHENIQIDNNLNINIELVSLKKSNKYLEKQIGNYQLQVAGLKAQNATLTDQKIEISNINMQLEKTLYDLKSTDMEHHDIISKLKADIIKHQQHIEQESVLLSTYQDQIQILQLENETITQEIFIQSENIKDKQAENDKLLYQSNSNNLAIAQLTEDLADAQLGMVDVQQMQKRINILQMNNRQLEQQLLLVKDFAVEIKQYLQTDKIKQDHQFNDLIIDCQNSVDKIKNISYRSAKNINTTTTIAESCQNIKLEINQIKNYIILTQELASNTTLYGQLELILVNQKLLSDNHKSTTCNTLQEIQQIKTVLIPELNQQFNTNNKYMQSQFKNIEDLLLEKQNVGQINYVQYLKIINEQLSSFSFQDNDLVDQKLSIINQQLQKLSSSLKYIQSNSENNIQKQSNQNNICQSVTELVVNQLQALDIMNIDSLPQKIIQINNKMQELETKLIFIYKSQKLQKQILINDIEQPQINPFEERYIEVKTLLQKLQEVKQKTDSENLNKIRELTRQQNELELLLGSKEQISQNTQTEGIPLGNDLINQKLQQQILQLNQELDQLFQEKNDLVTAQTSIQVHSLSNYSNIPDFIQFYTVPHYEPDTILLSPQELDTSRIDMLKSLKTKRLLKKTTLQMFSQAYKELNYLFTDKDISKAIAQQFRITFSDESSWYLSLRNFIVSKFNIAMERFLSVYVEDIFLSISPGFLGVIKSDERNQFFMIFNILLQFILNGYEISQYQAGVGKTLVFPQLTKQGEKTISALQIKNEELGI</sequence>
<dbReference type="EMBL" id="KI546135">
    <property type="protein sequence ID" value="EST43701.1"/>
    <property type="molecule type" value="Genomic_DNA"/>
</dbReference>
<name>V6LJ47_9EUKA</name>
<feature type="coiled-coil region" evidence="1">
    <location>
        <begin position="23"/>
        <end position="68"/>
    </location>
</feature>
<dbReference type="VEuPathDB" id="GiardiaDB:SS50377_21042"/>
<evidence type="ECO:0000313" key="2">
    <source>
        <dbReference type="EMBL" id="EST43701.1"/>
    </source>
</evidence>
<dbReference type="EMBL" id="AUWU02000001">
    <property type="protein sequence ID" value="KAH0577688.1"/>
    <property type="molecule type" value="Genomic_DNA"/>
</dbReference>
<keyword evidence="1" id="KW-0175">Coiled coil</keyword>
<dbReference type="AlphaFoldDB" id="V6LJ47"/>
<dbReference type="Proteomes" id="UP000018208">
    <property type="component" value="Unassembled WGS sequence"/>
</dbReference>
<feature type="coiled-coil region" evidence="1">
    <location>
        <begin position="600"/>
        <end position="627"/>
    </location>
</feature>
<evidence type="ECO:0000256" key="1">
    <source>
        <dbReference type="SAM" id="Coils"/>
    </source>
</evidence>
<protein>
    <submittedName>
        <fullName evidence="2">Uncharacterized protein</fullName>
    </submittedName>
</protein>
<organism evidence="2">
    <name type="scientific">Spironucleus salmonicida</name>
    <dbReference type="NCBI Taxonomy" id="348837"/>
    <lineage>
        <taxon>Eukaryota</taxon>
        <taxon>Metamonada</taxon>
        <taxon>Diplomonadida</taxon>
        <taxon>Hexamitidae</taxon>
        <taxon>Hexamitinae</taxon>
        <taxon>Spironucleus</taxon>
    </lineage>
</organism>
<reference evidence="2 3" key="1">
    <citation type="journal article" date="2014" name="PLoS Genet.">
        <title>The Genome of Spironucleus salmonicida Highlights a Fish Pathogen Adapted to Fluctuating Environments.</title>
        <authorList>
            <person name="Xu F."/>
            <person name="Jerlstrom-Hultqvist J."/>
            <person name="Einarsson E."/>
            <person name="Astvaldsson A."/>
            <person name="Svard S.G."/>
            <person name="Andersson J.O."/>
        </authorList>
    </citation>
    <scope>NUCLEOTIDE SEQUENCE</scope>
    <source>
        <strain evidence="3">ATCC 50377</strain>
    </source>
</reference>
<evidence type="ECO:0000313" key="3">
    <source>
        <dbReference type="EMBL" id="KAH0577688.1"/>
    </source>
</evidence>
<accession>V6LJ47</accession>
<evidence type="ECO:0000313" key="4">
    <source>
        <dbReference type="Proteomes" id="UP000018208"/>
    </source>
</evidence>